<accession>A0A183EN29</accession>
<dbReference type="Pfam" id="PF09453">
    <property type="entry name" value="HIRA_B"/>
    <property type="match status" value="1"/>
</dbReference>
<protein>
    <submittedName>
        <fullName evidence="2 4">Uncharacterized protein</fullName>
    </submittedName>
</protein>
<reference evidence="2 3" key="2">
    <citation type="submission" date="2018-11" db="EMBL/GenBank/DDBJ databases">
        <authorList>
            <consortium name="Pathogen Informatics"/>
        </authorList>
    </citation>
    <scope>NUCLEOTIDE SEQUENCE [LARGE SCALE GENOMIC DNA]</scope>
</reference>
<evidence type="ECO:0000256" key="1">
    <source>
        <dbReference type="SAM" id="MobiDB-lite"/>
    </source>
</evidence>
<dbReference type="Proteomes" id="UP000271098">
    <property type="component" value="Unassembled WGS sequence"/>
</dbReference>
<dbReference type="EMBL" id="UYRT01094929">
    <property type="protein sequence ID" value="VDN39909.1"/>
    <property type="molecule type" value="Genomic_DNA"/>
</dbReference>
<evidence type="ECO:0000313" key="4">
    <source>
        <dbReference type="WBParaSite" id="GPUH_0002239701-mRNA-1"/>
    </source>
</evidence>
<feature type="compositionally biased region" description="Basic and acidic residues" evidence="1">
    <location>
        <begin position="225"/>
        <end position="234"/>
    </location>
</feature>
<keyword evidence="3" id="KW-1185">Reference proteome</keyword>
<name>A0A183EN29_9BILA</name>
<evidence type="ECO:0000313" key="2">
    <source>
        <dbReference type="EMBL" id="VDN39909.1"/>
    </source>
</evidence>
<proteinExistence type="predicted"/>
<dbReference type="AlphaFoldDB" id="A0A183EN29"/>
<feature type="compositionally biased region" description="Polar residues" evidence="1">
    <location>
        <begin position="209"/>
        <end position="224"/>
    </location>
</feature>
<sequence length="323" mass="35683">MCERLYSRRPLQYCTEQALNGHQLSSPRVNNRMFVDDLKNLRNLKNQQTVEASATNGVVPGIQARTHLVDRTSANSTTIGAASIAGSFYFLLFAEMACTESVVATNRSLALHLQVISAIRLFPDKTEQGWIRLARTARAGHCEDNKNSCVTEEMPRRAVPKPPSKQTEERTKSGKRRIQPTFVASVTVPEAAEPTSVATATSEGPDGPTQPSSVHLSACPSKSSGRVDDVEKMDTSSGIDKPVGTQPEPSGTEQKLPQLLAKPAPEFAEALPASLHENRSIIFPIPQKKRSLSVSLPPVSYFVRQYVIIYYFRRFFEIKKQQN</sequence>
<evidence type="ECO:0000313" key="3">
    <source>
        <dbReference type="Proteomes" id="UP000271098"/>
    </source>
</evidence>
<organism evidence="4">
    <name type="scientific">Gongylonema pulchrum</name>
    <dbReference type="NCBI Taxonomy" id="637853"/>
    <lineage>
        <taxon>Eukaryota</taxon>
        <taxon>Metazoa</taxon>
        <taxon>Ecdysozoa</taxon>
        <taxon>Nematoda</taxon>
        <taxon>Chromadorea</taxon>
        <taxon>Rhabditida</taxon>
        <taxon>Spirurina</taxon>
        <taxon>Spiruromorpha</taxon>
        <taxon>Spiruroidea</taxon>
        <taxon>Gongylonematidae</taxon>
        <taxon>Gongylonema</taxon>
    </lineage>
</organism>
<feature type="region of interest" description="Disordered" evidence="1">
    <location>
        <begin position="148"/>
        <end position="254"/>
    </location>
</feature>
<gene>
    <name evidence="2" type="ORF">GPUH_LOCUS22370</name>
</gene>
<dbReference type="InterPro" id="IPR019015">
    <property type="entry name" value="HIRA_B_motif"/>
</dbReference>
<reference evidence="4" key="1">
    <citation type="submission" date="2016-06" db="UniProtKB">
        <authorList>
            <consortium name="WormBaseParasite"/>
        </authorList>
    </citation>
    <scope>IDENTIFICATION</scope>
</reference>
<dbReference type="WBParaSite" id="GPUH_0002239701-mRNA-1">
    <property type="protein sequence ID" value="GPUH_0002239701-mRNA-1"/>
    <property type="gene ID" value="GPUH_0002239701"/>
</dbReference>